<gene>
    <name evidence="2" type="ORF">GCM10025864_03560</name>
</gene>
<comment type="caution">
    <text evidence="2">The sequence shown here is derived from an EMBL/GenBank/DDBJ whole genome shotgun (WGS) entry which is preliminary data.</text>
</comment>
<proteinExistence type="predicted"/>
<evidence type="ECO:0000313" key="3">
    <source>
        <dbReference type="Proteomes" id="UP001157091"/>
    </source>
</evidence>
<sequence>MTAARTTRSASAGASAATLDGATSGHDAAAVTASREDVTARPRTVAGATAPPGAGSAPSTPPAQPAAPGGASAGAGSDGAGVRSARGSDAALLTNTRLTGLASWVAGAAESFARRLSVFLEVPASPA</sequence>
<name>A0ABQ6HWS7_9MICO</name>
<feature type="region of interest" description="Disordered" evidence="1">
    <location>
        <begin position="1"/>
        <end position="86"/>
    </location>
</feature>
<protein>
    <submittedName>
        <fullName evidence="2">Uncharacterized protein</fullName>
    </submittedName>
</protein>
<dbReference type="RefSeq" id="WP_284291708.1">
    <property type="nucleotide sequence ID" value="NZ_BSUK01000001.1"/>
</dbReference>
<feature type="compositionally biased region" description="Low complexity" evidence="1">
    <location>
        <begin position="41"/>
        <end position="58"/>
    </location>
</feature>
<organism evidence="2 3">
    <name type="scientific">Luteimicrobium album</name>
    <dbReference type="NCBI Taxonomy" id="1054550"/>
    <lineage>
        <taxon>Bacteria</taxon>
        <taxon>Bacillati</taxon>
        <taxon>Actinomycetota</taxon>
        <taxon>Actinomycetes</taxon>
        <taxon>Micrococcales</taxon>
        <taxon>Luteimicrobium</taxon>
    </lineage>
</organism>
<dbReference type="EMBL" id="BSUK01000001">
    <property type="protein sequence ID" value="GMA22597.1"/>
    <property type="molecule type" value="Genomic_DNA"/>
</dbReference>
<keyword evidence="3" id="KW-1185">Reference proteome</keyword>
<accession>A0ABQ6HWS7</accession>
<evidence type="ECO:0000256" key="1">
    <source>
        <dbReference type="SAM" id="MobiDB-lite"/>
    </source>
</evidence>
<reference evidence="3" key="1">
    <citation type="journal article" date="2019" name="Int. J. Syst. Evol. Microbiol.">
        <title>The Global Catalogue of Microorganisms (GCM) 10K type strain sequencing project: providing services to taxonomists for standard genome sequencing and annotation.</title>
        <authorList>
            <consortium name="The Broad Institute Genomics Platform"/>
            <consortium name="The Broad Institute Genome Sequencing Center for Infectious Disease"/>
            <person name="Wu L."/>
            <person name="Ma J."/>
        </authorList>
    </citation>
    <scope>NUCLEOTIDE SEQUENCE [LARGE SCALE GENOMIC DNA]</scope>
    <source>
        <strain evidence="3">NBRC 106348</strain>
    </source>
</reference>
<feature type="compositionally biased region" description="Low complexity" evidence="1">
    <location>
        <begin position="1"/>
        <end position="25"/>
    </location>
</feature>
<dbReference type="Proteomes" id="UP001157091">
    <property type="component" value="Unassembled WGS sequence"/>
</dbReference>
<evidence type="ECO:0000313" key="2">
    <source>
        <dbReference type="EMBL" id="GMA22597.1"/>
    </source>
</evidence>